<comment type="caution">
    <text evidence="2">The sequence shown here is derived from an EMBL/GenBank/DDBJ whole genome shotgun (WGS) entry which is preliminary data.</text>
</comment>
<feature type="transmembrane region" description="Helical" evidence="1">
    <location>
        <begin position="12"/>
        <end position="35"/>
    </location>
</feature>
<dbReference type="Proteomes" id="UP001529235">
    <property type="component" value="Unassembled WGS sequence"/>
</dbReference>
<name>A0ABD4Z6F7_9CREN</name>
<feature type="transmembrane region" description="Helical" evidence="1">
    <location>
        <begin position="96"/>
        <end position="118"/>
    </location>
</feature>
<keyword evidence="1" id="KW-0812">Transmembrane</keyword>
<dbReference type="EMBL" id="JASNVW010000002">
    <property type="protein sequence ID" value="MDK6028513.1"/>
    <property type="molecule type" value="Genomic_DNA"/>
</dbReference>
<keyword evidence="1" id="KW-1133">Transmembrane helix</keyword>
<evidence type="ECO:0000256" key="1">
    <source>
        <dbReference type="SAM" id="Phobius"/>
    </source>
</evidence>
<sequence length="119" mass="13381">MAIQTLVLDPITLTLVLSGVMTLAIVIIYVIAAVLRRGRISVEGDEMYIGGESEEVLRNKVPSVLALYWGILSRAWRRSVKYLRDSIHTGVLNDWYGYMGMWLSLLLIVAIVAILIYVK</sequence>
<proteinExistence type="predicted"/>
<evidence type="ECO:0000313" key="3">
    <source>
        <dbReference type="Proteomes" id="UP001529235"/>
    </source>
</evidence>
<keyword evidence="1" id="KW-0472">Membrane</keyword>
<evidence type="ECO:0000313" key="2">
    <source>
        <dbReference type="EMBL" id="MDK6028513.1"/>
    </source>
</evidence>
<keyword evidence="3" id="KW-1185">Reference proteome</keyword>
<accession>A0ABD4Z6F7</accession>
<evidence type="ECO:0008006" key="4">
    <source>
        <dbReference type="Google" id="ProtNLM"/>
    </source>
</evidence>
<protein>
    <recommendedName>
        <fullName evidence="4">Sodium:proton antiporter</fullName>
    </recommendedName>
</protein>
<organism evidence="2 3">
    <name type="scientific">Ignisphaera cupida</name>
    <dbReference type="NCBI Taxonomy" id="3050454"/>
    <lineage>
        <taxon>Archaea</taxon>
        <taxon>Thermoproteota</taxon>
        <taxon>Thermoprotei</taxon>
        <taxon>Desulfurococcales</taxon>
        <taxon>Desulfurococcaceae</taxon>
        <taxon>Ignisphaera</taxon>
    </lineage>
</organism>
<gene>
    <name evidence="2" type="ORF">QPL79_03970</name>
</gene>
<dbReference type="RefSeq" id="WP_285273496.1">
    <property type="nucleotide sequence ID" value="NZ_JASNVW010000002.1"/>
</dbReference>
<reference evidence="2 3" key="1">
    <citation type="submission" date="2023-05" db="EMBL/GenBank/DDBJ databases">
        <title>A new hyperthermophilic archaea 'Ignisphaera cupida' sp. nov. and description of the family 'Ignisphaeraceae' fam. nov.</title>
        <authorList>
            <person name="Podosokorskaya O.A."/>
            <person name="Elcheninov A.G."/>
            <person name="Klukina A."/>
            <person name="Merkel A.Y."/>
        </authorList>
    </citation>
    <scope>NUCLEOTIDE SEQUENCE [LARGE SCALE GENOMIC DNA]</scope>
    <source>
        <strain evidence="2 3">4213-co</strain>
    </source>
</reference>
<dbReference type="AlphaFoldDB" id="A0ABD4Z6F7"/>